<keyword evidence="8 9" id="KW-0289">Folate biosynthesis</keyword>
<dbReference type="EMBL" id="JBHUOK010000008">
    <property type="protein sequence ID" value="MFD2788857.1"/>
    <property type="molecule type" value="Genomic_DNA"/>
</dbReference>
<keyword evidence="7 9" id="KW-0460">Magnesium</keyword>
<dbReference type="PROSITE" id="PS50972">
    <property type="entry name" value="PTERIN_BINDING"/>
    <property type="match status" value="1"/>
</dbReference>
<dbReference type="SUPFAM" id="SSF51717">
    <property type="entry name" value="Dihydropteroate synthetase-like"/>
    <property type="match status" value="1"/>
</dbReference>
<dbReference type="Gene3D" id="3.20.20.20">
    <property type="entry name" value="Dihydropteroate synthase-like"/>
    <property type="match status" value="1"/>
</dbReference>
<comment type="caution">
    <text evidence="11">The sequence shown here is derived from an EMBL/GenBank/DDBJ whole genome shotgun (WGS) entry which is preliminary data.</text>
</comment>
<evidence type="ECO:0000256" key="4">
    <source>
        <dbReference type="ARBA" id="ARBA00012458"/>
    </source>
</evidence>
<dbReference type="RefSeq" id="WP_251809152.1">
    <property type="nucleotide sequence ID" value="NZ_CP166679.1"/>
</dbReference>
<comment type="function">
    <text evidence="9">Catalyzes the condensation of para-aminobenzoate (pABA) with 6-hydroxymethyl-7,8-dihydropterin diphosphate (DHPt-PP) to form 7,8-dihydropteroate (H2Pte), the immediate precursor of folate derivatives.</text>
</comment>
<comment type="pathway">
    <text evidence="3 9">Cofactor biosynthesis; tetrahydrofolate biosynthesis; 7,8-dihydrofolate from 2-amino-4-hydroxy-6-hydroxymethyl-7,8-dihydropteridine diphosphate and 4-aminobenzoate: step 1/2.</text>
</comment>
<organism evidence="11 12">
    <name type="scientific">Arenibacter antarcticus</name>
    <dbReference type="NCBI Taxonomy" id="2040469"/>
    <lineage>
        <taxon>Bacteria</taxon>
        <taxon>Pseudomonadati</taxon>
        <taxon>Bacteroidota</taxon>
        <taxon>Flavobacteriia</taxon>
        <taxon>Flavobacteriales</taxon>
        <taxon>Flavobacteriaceae</taxon>
        <taxon>Arenibacter</taxon>
    </lineage>
</organism>
<proteinExistence type="inferred from homology"/>
<evidence type="ECO:0000256" key="7">
    <source>
        <dbReference type="ARBA" id="ARBA00022842"/>
    </source>
</evidence>
<comment type="catalytic activity">
    <reaction evidence="1">
        <text>(7,8-dihydropterin-6-yl)methyl diphosphate + 4-aminobenzoate = 7,8-dihydropteroate + diphosphate</text>
        <dbReference type="Rhea" id="RHEA:19949"/>
        <dbReference type="ChEBI" id="CHEBI:17836"/>
        <dbReference type="ChEBI" id="CHEBI:17839"/>
        <dbReference type="ChEBI" id="CHEBI:33019"/>
        <dbReference type="ChEBI" id="CHEBI:72950"/>
        <dbReference type="EC" id="2.5.1.15"/>
    </reaction>
</comment>
<dbReference type="EC" id="2.5.1.15" evidence="4 9"/>
<comment type="cofactor">
    <cofactor evidence="2 9">
        <name>Mg(2+)</name>
        <dbReference type="ChEBI" id="CHEBI:18420"/>
    </cofactor>
</comment>
<evidence type="ECO:0000313" key="11">
    <source>
        <dbReference type="EMBL" id="MFD2788857.1"/>
    </source>
</evidence>
<comment type="similarity">
    <text evidence="9">Belongs to the DHPS family.</text>
</comment>
<dbReference type="PANTHER" id="PTHR20941">
    <property type="entry name" value="FOLATE SYNTHESIS PROTEINS"/>
    <property type="match status" value="1"/>
</dbReference>
<accession>A0ABW5VD00</accession>
<keyword evidence="5 9" id="KW-0808">Transferase</keyword>
<evidence type="ECO:0000256" key="3">
    <source>
        <dbReference type="ARBA" id="ARBA00004763"/>
    </source>
</evidence>
<dbReference type="CDD" id="cd00739">
    <property type="entry name" value="DHPS"/>
    <property type="match status" value="1"/>
</dbReference>
<feature type="domain" description="Pterin-binding" evidence="10">
    <location>
        <begin position="15"/>
        <end position="267"/>
    </location>
</feature>
<dbReference type="Proteomes" id="UP001597532">
    <property type="component" value="Unassembled WGS sequence"/>
</dbReference>
<evidence type="ECO:0000256" key="9">
    <source>
        <dbReference type="RuleBase" id="RU361205"/>
    </source>
</evidence>
<evidence type="ECO:0000313" key="12">
    <source>
        <dbReference type="Proteomes" id="UP001597532"/>
    </source>
</evidence>
<evidence type="ECO:0000256" key="1">
    <source>
        <dbReference type="ARBA" id="ARBA00000012"/>
    </source>
</evidence>
<dbReference type="InterPro" id="IPR011005">
    <property type="entry name" value="Dihydropteroate_synth-like_sf"/>
</dbReference>
<dbReference type="NCBIfam" id="TIGR01496">
    <property type="entry name" value="DHPS"/>
    <property type="match status" value="1"/>
</dbReference>
<dbReference type="InterPro" id="IPR045031">
    <property type="entry name" value="DHP_synth-like"/>
</dbReference>
<name>A0ABW5VD00_9FLAO</name>
<gene>
    <name evidence="11" type="primary">folP</name>
    <name evidence="11" type="ORF">ACFS1K_03690</name>
</gene>
<keyword evidence="6 9" id="KW-0479">Metal-binding</keyword>
<evidence type="ECO:0000256" key="6">
    <source>
        <dbReference type="ARBA" id="ARBA00022723"/>
    </source>
</evidence>
<protein>
    <recommendedName>
        <fullName evidence="4 9">Dihydropteroate synthase</fullName>
        <shortName evidence="9">DHPS</shortName>
        <ecNumber evidence="4 9">2.5.1.15</ecNumber>
    </recommendedName>
    <alternativeName>
        <fullName evidence="9">Dihydropteroate pyrophosphorylase</fullName>
    </alternativeName>
</protein>
<dbReference type="PROSITE" id="PS00792">
    <property type="entry name" value="DHPS_1"/>
    <property type="match status" value="1"/>
</dbReference>
<reference evidence="12" key="1">
    <citation type="journal article" date="2019" name="Int. J. Syst. Evol. Microbiol.">
        <title>The Global Catalogue of Microorganisms (GCM) 10K type strain sequencing project: providing services to taxonomists for standard genome sequencing and annotation.</title>
        <authorList>
            <consortium name="The Broad Institute Genomics Platform"/>
            <consortium name="The Broad Institute Genome Sequencing Center for Infectious Disease"/>
            <person name="Wu L."/>
            <person name="Ma J."/>
        </authorList>
    </citation>
    <scope>NUCLEOTIDE SEQUENCE [LARGE SCALE GENOMIC DNA]</scope>
    <source>
        <strain evidence="12">KCTC 52924</strain>
    </source>
</reference>
<dbReference type="PANTHER" id="PTHR20941:SF1">
    <property type="entry name" value="FOLIC ACID SYNTHESIS PROTEIN FOL1"/>
    <property type="match status" value="1"/>
</dbReference>
<sequence>MTINCNGNLVDLSTPKVMGILNVTPDSFYDGGQYKNDSEIKAQVDKMLTDGATFIDLGAYSSRPGAQHISEEEECLRIVPIVKFLVSSFPNILLSIDTFRSRVAHECLQEGAALINDISGGALDPKMLATVGAHKVPYILMHTRGNPRNMAQQTDYQDLLGEILYYFSEKILLARQAGINDIIIDPGFGFAKTLEQNYEIFQKMELLHQLELPILTGISRKSMIYKLLNTSPSEALNGSTALNMYALSKKTNLLRVHDVKEAVECITLYNAINTNRQRPQETSLNRSIIMGAKRD</sequence>
<dbReference type="Pfam" id="PF00809">
    <property type="entry name" value="Pterin_bind"/>
    <property type="match status" value="1"/>
</dbReference>
<dbReference type="InterPro" id="IPR000489">
    <property type="entry name" value="Pterin-binding_dom"/>
</dbReference>
<evidence type="ECO:0000256" key="5">
    <source>
        <dbReference type="ARBA" id="ARBA00022679"/>
    </source>
</evidence>
<evidence type="ECO:0000256" key="8">
    <source>
        <dbReference type="ARBA" id="ARBA00022909"/>
    </source>
</evidence>
<dbReference type="GO" id="GO:0004156">
    <property type="term" value="F:dihydropteroate synthase activity"/>
    <property type="evidence" value="ECO:0007669"/>
    <property type="project" value="UniProtKB-EC"/>
</dbReference>
<dbReference type="InterPro" id="IPR006390">
    <property type="entry name" value="DHP_synth_dom"/>
</dbReference>
<keyword evidence="12" id="KW-1185">Reference proteome</keyword>
<evidence type="ECO:0000259" key="10">
    <source>
        <dbReference type="PROSITE" id="PS50972"/>
    </source>
</evidence>
<evidence type="ECO:0000256" key="2">
    <source>
        <dbReference type="ARBA" id="ARBA00001946"/>
    </source>
</evidence>